<feature type="transmembrane region" description="Helical" evidence="8">
    <location>
        <begin position="74"/>
        <end position="95"/>
    </location>
</feature>
<keyword evidence="6 8" id="KW-1133">Transmembrane helix</keyword>
<dbReference type="RefSeq" id="WP_209797110.1">
    <property type="nucleotide sequence ID" value="NZ_JAGGJZ010000005.1"/>
</dbReference>
<evidence type="ECO:0000256" key="3">
    <source>
        <dbReference type="ARBA" id="ARBA00022448"/>
    </source>
</evidence>
<dbReference type="EMBL" id="JAGGJZ010000005">
    <property type="protein sequence ID" value="MBP1890181.1"/>
    <property type="molecule type" value="Genomic_DNA"/>
</dbReference>
<evidence type="ECO:0000256" key="1">
    <source>
        <dbReference type="ARBA" id="ARBA00004651"/>
    </source>
</evidence>
<accession>A0ABS4F1R7</accession>
<feature type="transmembrane region" description="Helical" evidence="8">
    <location>
        <begin position="6"/>
        <end position="23"/>
    </location>
</feature>
<organism evidence="9 10">
    <name type="scientific">Clostridium moniliforme</name>
    <dbReference type="NCBI Taxonomy" id="39489"/>
    <lineage>
        <taxon>Bacteria</taxon>
        <taxon>Bacillati</taxon>
        <taxon>Bacillota</taxon>
        <taxon>Clostridia</taxon>
        <taxon>Eubacteriales</taxon>
        <taxon>Clostridiaceae</taxon>
        <taxon>Clostridium</taxon>
    </lineage>
</organism>
<dbReference type="PANTHER" id="PTHR21716">
    <property type="entry name" value="TRANSMEMBRANE PROTEIN"/>
    <property type="match status" value="1"/>
</dbReference>
<evidence type="ECO:0000256" key="5">
    <source>
        <dbReference type="ARBA" id="ARBA00022692"/>
    </source>
</evidence>
<feature type="transmembrane region" description="Helical" evidence="8">
    <location>
        <begin position="210"/>
        <end position="232"/>
    </location>
</feature>
<comment type="similarity">
    <text evidence="2">Belongs to the autoinducer-2 exporter (AI-2E) (TC 2.A.86) family.</text>
</comment>
<evidence type="ECO:0000256" key="7">
    <source>
        <dbReference type="ARBA" id="ARBA00023136"/>
    </source>
</evidence>
<evidence type="ECO:0000256" key="6">
    <source>
        <dbReference type="ARBA" id="ARBA00022989"/>
    </source>
</evidence>
<keyword evidence="5 8" id="KW-0812">Transmembrane</keyword>
<dbReference type="Pfam" id="PF01594">
    <property type="entry name" value="AI-2E_transport"/>
    <property type="match status" value="1"/>
</dbReference>
<evidence type="ECO:0000313" key="10">
    <source>
        <dbReference type="Proteomes" id="UP000783390"/>
    </source>
</evidence>
<keyword evidence="3" id="KW-0813">Transport</keyword>
<evidence type="ECO:0000313" key="9">
    <source>
        <dbReference type="EMBL" id="MBP1890181.1"/>
    </source>
</evidence>
<keyword evidence="4" id="KW-1003">Cell membrane</keyword>
<comment type="caution">
    <text evidence="9">The sequence shown here is derived from an EMBL/GenBank/DDBJ whole genome shotgun (WGS) entry which is preliminary data.</text>
</comment>
<feature type="transmembrane region" description="Helical" evidence="8">
    <location>
        <begin position="35"/>
        <end position="54"/>
    </location>
</feature>
<dbReference type="PANTHER" id="PTHR21716:SF53">
    <property type="entry name" value="PERMEASE PERM-RELATED"/>
    <property type="match status" value="1"/>
</dbReference>
<sequence length="359" mass="40894">MKSKKVISYLIIANLIVIFLYMLGKLKVVSEFLDVFLFVIFTPIVFGVFLFYILKPLNEVFMAKGLKSGMASTLTLVIFIFILSGVIKYFGDYFIKQIVQLKEIIMSIIKENNIKDFAYKSMAKEEFKFFIEGFSNRILNSINMIFYNTKGIFNKGMMVFSNFILIILITFFLLKDGFKFKPFIMKLCPQKYKSVISDILFEGDNVLSTYIIGQGTVALSLATMVFIGYKIINIPGALFLSTSTFILAFIPFVGFFISMIIPYIIAISMGFNMVLKLTLLFVIAQTLKGRVVVPFIMGRAMKIHPITDIFLVVGSSAIGGPIAAFCIIPIYSLLKVILRNFKKRGYISYEKFIEKRFKV</sequence>
<feature type="transmembrane region" description="Helical" evidence="8">
    <location>
        <begin position="244"/>
        <end position="265"/>
    </location>
</feature>
<keyword evidence="7 8" id="KW-0472">Membrane</keyword>
<feature type="transmembrane region" description="Helical" evidence="8">
    <location>
        <begin position="277"/>
        <end position="297"/>
    </location>
</feature>
<evidence type="ECO:0000256" key="4">
    <source>
        <dbReference type="ARBA" id="ARBA00022475"/>
    </source>
</evidence>
<feature type="transmembrane region" description="Helical" evidence="8">
    <location>
        <begin position="152"/>
        <end position="174"/>
    </location>
</feature>
<dbReference type="Proteomes" id="UP000783390">
    <property type="component" value="Unassembled WGS sequence"/>
</dbReference>
<protein>
    <submittedName>
        <fullName evidence="9">PurR-regulated permease PerM</fullName>
    </submittedName>
</protein>
<keyword evidence="10" id="KW-1185">Reference proteome</keyword>
<evidence type="ECO:0000256" key="2">
    <source>
        <dbReference type="ARBA" id="ARBA00009773"/>
    </source>
</evidence>
<feature type="transmembrane region" description="Helical" evidence="8">
    <location>
        <begin position="309"/>
        <end position="334"/>
    </location>
</feature>
<gene>
    <name evidence="9" type="ORF">J2Z53_001771</name>
</gene>
<dbReference type="InterPro" id="IPR002549">
    <property type="entry name" value="AI-2E-like"/>
</dbReference>
<comment type="subcellular location">
    <subcellularLocation>
        <location evidence="1">Cell membrane</location>
        <topology evidence="1">Multi-pass membrane protein</topology>
    </subcellularLocation>
</comment>
<reference evidence="9 10" key="1">
    <citation type="submission" date="2021-03" db="EMBL/GenBank/DDBJ databases">
        <title>Genomic Encyclopedia of Type Strains, Phase IV (KMG-IV): sequencing the most valuable type-strain genomes for metagenomic binning, comparative biology and taxonomic classification.</title>
        <authorList>
            <person name="Goeker M."/>
        </authorList>
    </citation>
    <scope>NUCLEOTIDE SEQUENCE [LARGE SCALE GENOMIC DNA]</scope>
    <source>
        <strain evidence="9 10">DSM 3984</strain>
    </source>
</reference>
<evidence type="ECO:0000256" key="8">
    <source>
        <dbReference type="SAM" id="Phobius"/>
    </source>
</evidence>
<proteinExistence type="inferred from homology"/>
<name>A0ABS4F1R7_9CLOT</name>